<accession>A0A0W8E7M1</accession>
<dbReference type="AlphaFoldDB" id="A0A0W8E7M1"/>
<reference evidence="3" key="1">
    <citation type="journal article" date="2015" name="Proc. Natl. Acad. Sci. U.S.A.">
        <title>Networks of energetic and metabolic interactions define dynamics in microbial communities.</title>
        <authorList>
            <person name="Embree M."/>
            <person name="Liu J.K."/>
            <person name="Al-Bassam M.M."/>
            <person name="Zengler K."/>
        </authorList>
    </citation>
    <scope>NUCLEOTIDE SEQUENCE</scope>
</reference>
<evidence type="ECO:0000259" key="1">
    <source>
        <dbReference type="Pfam" id="PF00108"/>
    </source>
</evidence>
<sequence>MAIGIKDRAAVIGMGCTRFGERYDSNLEDLLIEAIDECLEDAGIEFNDIDAFWFGTFTSGMAGLTFSNRMKSHYKPVTRLENMCCTGLDSFRNACYGVVAGAYDVVMAVGAEKLKDGGYSGLEVPTEDSDRTLPDLTAPSRFAFVAPAYAHKYGLDMQQMKEVMARIAWKNHKNGALNPKAQYRAEVAMESILKSPMICSPMGVMDCSGVSDGAACAIITRTEDAKKYRKDPMYVKGIQIAAGPGHSEKHQSYDFTTAFETYYAGQAAYREAGITNPREQISLAEVHDCFTPTELIIYEDLQFSERGQGWKDAMNGFFDLDGGLPVNPDGGLKSFGHPIGASGIRMLYESWLQFHGKAGKRQLENPRIGLAQNLGGQPYSCVVGVGIVGNELG</sequence>
<dbReference type="EMBL" id="LNQE01001844">
    <property type="protein sequence ID" value="KUG04632.1"/>
    <property type="molecule type" value="Genomic_DNA"/>
</dbReference>
<evidence type="ECO:0000259" key="2">
    <source>
        <dbReference type="Pfam" id="PF22691"/>
    </source>
</evidence>
<dbReference type="Pfam" id="PF22691">
    <property type="entry name" value="Thiolase_C_1"/>
    <property type="match status" value="1"/>
</dbReference>
<evidence type="ECO:0000313" key="3">
    <source>
        <dbReference type="EMBL" id="KUG04632.1"/>
    </source>
</evidence>
<dbReference type="CDD" id="cd00829">
    <property type="entry name" value="SCP-x_thiolase"/>
    <property type="match status" value="1"/>
</dbReference>
<dbReference type="InterPro" id="IPR055140">
    <property type="entry name" value="Thiolase_C_2"/>
</dbReference>
<proteinExistence type="predicted"/>
<dbReference type="InterPro" id="IPR016039">
    <property type="entry name" value="Thiolase-like"/>
</dbReference>
<feature type="domain" description="Thiolase N-terminal" evidence="1">
    <location>
        <begin position="11"/>
        <end position="221"/>
    </location>
</feature>
<dbReference type="GO" id="GO:0016747">
    <property type="term" value="F:acyltransferase activity, transferring groups other than amino-acyl groups"/>
    <property type="evidence" value="ECO:0007669"/>
    <property type="project" value="InterPro"/>
</dbReference>
<dbReference type="InterPro" id="IPR020616">
    <property type="entry name" value="Thiolase_N"/>
</dbReference>
<name>A0A0W8E7M1_9ZZZZ</name>
<dbReference type="SUPFAM" id="SSF53901">
    <property type="entry name" value="Thiolase-like"/>
    <property type="match status" value="1"/>
</dbReference>
<dbReference type="Gene3D" id="3.40.47.10">
    <property type="match status" value="1"/>
</dbReference>
<dbReference type="PANTHER" id="PTHR42870:SF1">
    <property type="entry name" value="NON-SPECIFIC LIPID-TRANSFER PROTEIN-LIKE 2"/>
    <property type="match status" value="1"/>
</dbReference>
<dbReference type="Pfam" id="PF00108">
    <property type="entry name" value="Thiolase_N"/>
    <property type="match status" value="1"/>
</dbReference>
<dbReference type="PIRSF" id="PIRSF000429">
    <property type="entry name" value="Ac-CoA_Ac_transf"/>
    <property type="match status" value="1"/>
</dbReference>
<gene>
    <name evidence="3" type="ORF">ASZ90_017993</name>
</gene>
<protein>
    <submittedName>
        <fullName evidence="3">Thiolase family protein</fullName>
    </submittedName>
</protein>
<comment type="caution">
    <text evidence="3">The sequence shown here is derived from an EMBL/GenBank/DDBJ whole genome shotgun (WGS) entry which is preliminary data.</text>
</comment>
<organism evidence="3">
    <name type="scientific">hydrocarbon metagenome</name>
    <dbReference type="NCBI Taxonomy" id="938273"/>
    <lineage>
        <taxon>unclassified sequences</taxon>
        <taxon>metagenomes</taxon>
        <taxon>ecological metagenomes</taxon>
    </lineage>
</organism>
<dbReference type="PANTHER" id="PTHR42870">
    <property type="entry name" value="ACETYL-COA C-ACETYLTRANSFERASE"/>
    <property type="match status" value="1"/>
</dbReference>
<feature type="domain" description="Thiolase C-terminal" evidence="2">
    <location>
        <begin position="246"/>
        <end position="377"/>
    </location>
</feature>
<dbReference type="InterPro" id="IPR002155">
    <property type="entry name" value="Thiolase"/>
</dbReference>
<dbReference type="NCBIfam" id="NF004810">
    <property type="entry name" value="PRK06157.1"/>
    <property type="match status" value="1"/>
</dbReference>